<gene>
    <name evidence="2" type="ORF">VTK73DRAFT_8331</name>
</gene>
<evidence type="ECO:0000313" key="3">
    <source>
        <dbReference type="Proteomes" id="UP001586593"/>
    </source>
</evidence>
<feature type="region of interest" description="Disordered" evidence="1">
    <location>
        <begin position="105"/>
        <end position="127"/>
    </location>
</feature>
<proteinExistence type="predicted"/>
<dbReference type="Proteomes" id="UP001586593">
    <property type="component" value="Unassembled WGS sequence"/>
</dbReference>
<evidence type="ECO:0000313" key="2">
    <source>
        <dbReference type="EMBL" id="KAL1883795.1"/>
    </source>
</evidence>
<name>A0ABR3Y667_9PEZI</name>
<sequence length="209" mass="23564">MNICPFLPGDPCAYQSTGGRPTVSPLHKLGRLGTDIKRAKWKHSRDLRYVFKTFRLSPLPSRPHSPHHLPLGLAVADELVIIVLLLVPHSATVKHRRSPPITIANTGKLEKSKGPPSSVSALTSGPGWRDAVRHTRVNRREMQKCRFRTSLASYGITSFQLIAQEQRQLRQHDHFVPRVSSDKVFAKSFFGCQLRETFAKTISKTRFLP</sequence>
<evidence type="ECO:0000256" key="1">
    <source>
        <dbReference type="SAM" id="MobiDB-lite"/>
    </source>
</evidence>
<accession>A0ABR3Y667</accession>
<keyword evidence="3" id="KW-1185">Reference proteome</keyword>
<dbReference type="EMBL" id="JAZHXJ010000006">
    <property type="protein sequence ID" value="KAL1883795.1"/>
    <property type="molecule type" value="Genomic_DNA"/>
</dbReference>
<comment type="caution">
    <text evidence="2">The sequence shown here is derived from an EMBL/GenBank/DDBJ whole genome shotgun (WGS) entry which is preliminary data.</text>
</comment>
<organism evidence="2 3">
    <name type="scientific">Phialemonium thermophilum</name>
    <dbReference type="NCBI Taxonomy" id="223376"/>
    <lineage>
        <taxon>Eukaryota</taxon>
        <taxon>Fungi</taxon>
        <taxon>Dikarya</taxon>
        <taxon>Ascomycota</taxon>
        <taxon>Pezizomycotina</taxon>
        <taxon>Sordariomycetes</taxon>
        <taxon>Sordariomycetidae</taxon>
        <taxon>Cephalothecales</taxon>
        <taxon>Cephalothecaceae</taxon>
        <taxon>Phialemonium</taxon>
    </lineage>
</organism>
<protein>
    <submittedName>
        <fullName evidence="2">Uncharacterized protein</fullName>
    </submittedName>
</protein>
<reference evidence="2 3" key="1">
    <citation type="journal article" date="2024" name="Commun. Biol.">
        <title>Comparative genomic analysis of thermophilic fungi reveals convergent evolutionary adaptations and gene losses.</title>
        <authorList>
            <person name="Steindorff A.S."/>
            <person name="Aguilar-Pontes M.V."/>
            <person name="Robinson A.J."/>
            <person name="Andreopoulos B."/>
            <person name="LaButti K."/>
            <person name="Kuo A."/>
            <person name="Mondo S."/>
            <person name="Riley R."/>
            <person name="Otillar R."/>
            <person name="Haridas S."/>
            <person name="Lipzen A."/>
            <person name="Grimwood J."/>
            <person name="Schmutz J."/>
            <person name="Clum A."/>
            <person name="Reid I.D."/>
            <person name="Moisan M.C."/>
            <person name="Butler G."/>
            <person name="Nguyen T.T.M."/>
            <person name="Dewar K."/>
            <person name="Conant G."/>
            <person name="Drula E."/>
            <person name="Henrissat B."/>
            <person name="Hansel C."/>
            <person name="Singer S."/>
            <person name="Hutchinson M.I."/>
            <person name="de Vries R.P."/>
            <person name="Natvig D.O."/>
            <person name="Powell A.J."/>
            <person name="Tsang A."/>
            <person name="Grigoriev I.V."/>
        </authorList>
    </citation>
    <scope>NUCLEOTIDE SEQUENCE [LARGE SCALE GENOMIC DNA]</scope>
    <source>
        <strain evidence="2 3">ATCC 24622</strain>
    </source>
</reference>